<comment type="caution">
    <text evidence="1">The sequence shown here is derived from an EMBL/GenBank/DDBJ whole genome shotgun (WGS) entry which is preliminary data.</text>
</comment>
<organism evidence="1 2">
    <name type="scientific">Blumeria graminis f. sp. triticale</name>
    <dbReference type="NCBI Taxonomy" id="1689686"/>
    <lineage>
        <taxon>Eukaryota</taxon>
        <taxon>Fungi</taxon>
        <taxon>Dikarya</taxon>
        <taxon>Ascomycota</taxon>
        <taxon>Pezizomycotina</taxon>
        <taxon>Leotiomycetes</taxon>
        <taxon>Erysiphales</taxon>
        <taxon>Erysiphaceae</taxon>
        <taxon>Blumeria</taxon>
    </lineage>
</organism>
<sequence>MLVLNVVVHIGRRNAKAREKLLRKSQQLEKEGKSGEIGKRSEVRLKNRVPSTALFLCSKSQAIKDTIIELDVSNICERAGVVGN</sequence>
<name>A0A9W4DS82_BLUGR</name>
<reference evidence="1" key="1">
    <citation type="submission" date="2020-10" db="EMBL/GenBank/DDBJ databases">
        <authorList>
            <person name="Muller C M."/>
        </authorList>
    </citation>
    <scope>NUCLEOTIDE SEQUENCE</scope>
    <source>
        <strain evidence="1">THUN-12</strain>
    </source>
</reference>
<proteinExistence type="predicted"/>
<dbReference type="Proteomes" id="UP000683417">
    <property type="component" value="Unassembled WGS sequence"/>
</dbReference>
<dbReference type="AlphaFoldDB" id="A0A9W4DS82"/>
<protein>
    <submittedName>
        <fullName evidence="1">BgTH12-01121</fullName>
    </submittedName>
</protein>
<dbReference type="EMBL" id="CAJHIT010000009">
    <property type="protein sequence ID" value="CAD6505631.1"/>
    <property type="molecule type" value="Genomic_DNA"/>
</dbReference>
<evidence type="ECO:0000313" key="2">
    <source>
        <dbReference type="Proteomes" id="UP000683417"/>
    </source>
</evidence>
<accession>A0A9W4DS82</accession>
<evidence type="ECO:0000313" key="1">
    <source>
        <dbReference type="EMBL" id="CAD6505631.1"/>
    </source>
</evidence>
<gene>
    <name evidence="1" type="ORF">BGTH12_LOCUS6989</name>
</gene>